<dbReference type="AlphaFoldDB" id="A0A1H3I1C9"/>
<name>A0A1H3I1C9_EUBBA</name>
<evidence type="ECO:0000313" key="7">
    <source>
        <dbReference type="EMBL" id="SDY21235.1"/>
    </source>
</evidence>
<reference evidence="8" key="1">
    <citation type="submission" date="2016-10" db="EMBL/GenBank/DDBJ databases">
        <authorList>
            <person name="Varghese N."/>
            <person name="Submissions S."/>
        </authorList>
    </citation>
    <scope>NUCLEOTIDE SEQUENCE [LARGE SCALE GENOMIC DNA]</scope>
    <source>
        <strain evidence="8">VPI 5359</strain>
    </source>
</reference>
<evidence type="ECO:0000256" key="3">
    <source>
        <dbReference type="ARBA" id="ARBA00022729"/>
    </source>
</evidence>
<keyword evidence="3" id="KW-0732">Signal</keyword>
<dbReference type="InterPro" id="IPR003760">
    <property type="entry name" value="PnrA-like"/>
</dbReference>
<sequence>MKKLWILLTLFLGGIILISGCRKAPEIHYAMLGDSPQLTENSYTYGMYEGLKTFERNNPDTAVSYLESQSPEDYLANAEKLADDGNTLIWGMGGPTEEALLTSAGYNPGIRYMILDASDTQTVLPQNVNTIVFASEQAAFLAGYAAGTATQSNHVGFIGGMKIPAVERFEYGYRYGVETAAKELEKNIQCDIVYTDSFNEAALGQKKATQLYQSGCDVLFPVAGTTGTGVIEAAIMADKWVIGADIDQYENAPRVILTSVVKRTNNVVKYFTQRFHDGNLEGGTVIVRGLKEDAVGIPKENPNINAHFPQLMTRLDALSLEIKNGQRTIPATQDQYQSLSDTSL</sequence>
<dbReference type="Gene3D" id="3.40.50.2300">
    <property type="match status" value="2"/>
</dbReference>
<dbReference type="GO" id="GO:0005886">
    <property type="term" value="C:plasma membrane"/>
    <property type="evidence" value="ECO:0007669"/>
    <property type="project" value="UniProtKB-SubCell"/>
</dbReference>
<comment type="subcellular location">
    <subcellularLocation>
        <location evidence="1">Cell membrane</location>
    </subcellularLocation>
</comment>
<keyword evidence="2" id="KW-1003">Cell membrane</keyword>
<evidence type="ECO:0000256" key="5">
    <source>
        <dbReference type="ARBA" id="ARBA00023288"/>
    </source>
</evidence>
<proteinExistence type="predicted"/>
<dbReference type="Proteomes" id="UP000199652">
    <property type="component" value="Unassembled WGS sequence"/>
</dbReference>
<feature type="domain" description="ABC transporter substrate-binding protein PnrA-like" evidence="6">
    <location>
        <begin position="31"/>
        <end position="311"/>
    </location>
</feature>
<accession>A0A1H3I1C9</accession>
<dbReference type="RefSeq" id="WP_176770917.1">
    <property type="nucleotide sequence ID" value="NZ_FNOU01000020.1"/>
</dbReference>
<organism evidence="7 8">
    <name type="scientific">Eubacterium barkeri</name>
    <name type="common">Clostridium barkeri</name>
    <dbReference type="NCBI Taxonomy" id="1528"/>
    <lineage>
        <taxon>Bacteria</taxon>
        <taxon>Bacillati</taxon>
        <taxon>Bacillota</taxon>
        <taxon>Clostridia</taxon>
        <taxon>Eubacteriales</taxon>
        <taxon>Eubacteriaceae</taxon>
        <taxon>Eubacterium</taxon>
    </lineage>
</organism>
<dbReference type="InterPro" id="IPR050957">
    <property type="entry name" value="BMP_lipoprotein"/>
</dbReference>
<dbReference type="EMBL" id="FNOU01000020">
    <property type="protein sequence ID" value="SDY21235.1"/>
    <property type="molecule type" value="Genomic_DNA"/>
</dbReference>
<evidence type="ECO:0000256" key="4">
    <source>
        <dbReference type="ARBA" id="ARBA00023136"/>
    </source>
</evidence>
<dbReference type="STRING" id="1528.SAMN04488579_12034"/>
<dbReference type="PROSITE" id="PS51257">
    <property type="entry name" value="PROKAR_LIPOPROTEIN"/>
    <property type="match status" value="1"/>
</dbReference>
<dbReference type="Pfam" id="PF02608">
    <property type="entry name" value="Bmp"/>
    <property type="match status" value="1"/>
</dbReference>
<dbReference type="PANTHER" id="PTHR34296:SF2">
    <property type="entry name" value="ABC TRANSPORTER GUANOSINE-BINDING PROTEIN NUPN"/>
    <property type="match status" value="1"/>
</dbReference>
<evidence type="ECO:0000313" key="8">
    <source>
        <dbReference type="Proteomes" id="UP000199652"/>
    </source>
</evidence>
<keyword evidence="5" id="KW-0449">Lipoprotein</keyword>
<gene>
    <name evidence="7" type="ORF">SAMN04488579_12034</name>
</gene>
<keyword evidence="4" id="KW-0472">Membrane</keyword>
<keyword evidence="8" id="KW-1185">Reference proteome</keyword>
<evidence type="ECO:0000256" key="1">
    <source>
        <dbReference type="ARBA" id="ARBA00004236"/>
    </source>
</evidence>
<dbReference type="CDD" id="cd06354">
    <property type="entry name" value="PBP1_PrnA-like"/>
    <property type="match status" value="1"/>
</dbReference>
<evidence type="ECO:0000259" key="6">
    <source>
        <dbReference type="Pfam" id="PF02608"/>
    </source>
</evidence>
<dbReference type="PANTHER" id="PTHR34296">
    <property type="entry name" value="TRANSCRIPTIONAL ACTIVATOR PROTEIN MED"/>
    <property type="match status" value="1"/>
</dbReference>
<protein>
    <submittedName>
        <fullName evidence="7">Nucleoside-binding protein</fullName>
    </submittedName>
</protein>
<evidence type="ECO:0000256" key="2">
    <source>
        <dbReference type="ARBA" id="ARBA00022475"/>
    </source>
</evidence>